<organism evidence="1">
    <name type="scientific">Tanacetum cinerariifolium</name>
    <name type="common">Dalmatian daisy</name>
    <name type="synonym">Chrysanthemum cinerariifolium</name>
    <dbReference type="NCBI Taxonomy" id="118510"/>
    <lineage>
        <taxon>Eukaryota</taxon>
        <taxon>Viridiplantae</taxon>
        <taxon>Streptophyta</taxon>
        <taxon>Embryophyta</taxon>
        <taxon>Tracheophyta</taxon>
        <taxon>Spermatophyta</taxon>
        <taxon>Magnoliopsida</taxon>
        <taxon>eudicotyledons</taxon>
        <taxon>Gunneridae</taxon>
        <taxon>Pentapetalae</taxon>
        <taxon>asterids</taxon>
        <taxon>campanulids</taxon>
        <taxon>Asterales</taxon>
        <taxon>Asteraceae</taxon>
        <taxon>Asteroideae</taxon>
        <taxon>Anthemideae</taxon>
        <taxon>Anthemidinae</taxon>
        <taxon>Tanacetum</taxon>
    </lineage>
</organism>
<feature type="non-terminal residue" evidence="1">
    <location>
        <position position="1"/>
    </location>
</feature>
<protein>
    <submittedName>
        <fullName evidence="1">Uncharacterized protein</fullName>
    </submittedName>
</protein>
<feature type="non-terminal residue" evidence="1">
    <location>
        <position position="93"/>
    </location>
</feature>
<gene>
    <name evidence="1" type="ORF">Tci_927629</name>
</gene>
<name>A0A699XB58_TANCI</name>
<dbReference type="EMBL" id="BKCJ011820201">
    <property type="protein sequence ID" value="GFD55660.1"/>
    <property type="molecule type" value="Genomic_DNA"/>
</dbReference>
<evidence type="ECO:0000313" key="1">
    <source>
        <dbReference type="EMBL" id="GFD55660.1"/>
    </source>
</evidence>
<dbReference type="AlphaFoldDB" id="A0A699XB58"/>
<reference evidence="1" key="1">
    <citation type="journal article" date="2019" name="Sci. Rep.">
        <title>Draft genome of Tanacetum cinerariifolium, the natural source of mosquito coil.</title>
        <authorList>
            <person name="Yamashiro T."/>
            <person name="Shiraishi A."/>
            <person name="Satake H."/>
            <person name="Nakayama K."/>
        </authorList>
    </citation>
    <scope>NUCLEOTIDE SEQUENCE</scope>
</reference>
<accession>A0A699XB58</accession>
<sequence>NGHDPRPGRAGELHLRIEHRQCHTHIRRKRGNALRARAQNGVFAVDAAHGSAARAGHPLVAGAGRIVEIDAAGALVEVAAVGGRVAQLGAGPG</sequence>
<proteinExistence type="predicted"/>
<comment type="caution">
    <text evidence="1">The sequence shown here is derived from an EMBL/GenBank/DDBJ whole genome shotgun (WGS) entry which is preliminary data.</text>
</comment>